<dbReference type="PANTHER" id="PTHR47816">
    <property type="entry name" value="RIBOSOMAL RNA SMALL SUBUNIT METHYLTRANSFERASE C"/>
    <property type="match status" value="1"/>
</dbReference>
<keyword evidence="3 7" id="KW-0489">Methyltransferase</keyword>
<keyword evidence="2" id="KW-0698">rRNA processing</keyword>
<reference evidence="7 8" key="1">
    <citation type="submission" date="2023-04" db="EMBL/GenBank/DDBJ databases">
        <title>Luteimonas endophyticus RD2P54.</title>
        <authorList>
            <person name="Sun J.-Q."/>
        </authorList>
    </citation>
    <scope>NUCLEOTIDE SEQUENCE [LARGE SCALE GENOMIC DNA]</scope>
    <source>
        <strain evidence="7 8">RD2P54</strain>
    </source>
</reference>
<organism evidence="7 8">
    <name type="scientific">Luteimonas endophytica</name>
    <dbReference type="NCBI Taxonomy" id="3042023"/>
    <lineage>
        <taxon>Bacteria</taxon>
        <taxon>Pseudomonadati</taxon>
        <taxon>Pseudomonadota</taxon>
        <taxon>Gammaproteobacteria</taxon>
        <taxon>Lysobacterales</taxon>
        <taxon>Lysobacteraceae</taxon>
        <taxon>Luteimonas</taxon>
    </lineage>
</organism>
<keyword evidence="4" id="KW-0808">Transferase</keyword>
<dbReference type="Gene3D" id="3.40.50.150">
    <property type="entry name" value="Vaccinia Virus protein VP39"/>
    <property type="match status" value="2"/>
</dbReference>
<evidence type="ECO:0000313" key="8">
    <source>
        <dbReference type="Proteomes" id="UP001156940"/>
    </source>
</evidence>
<name>A0ABT6JDC8_9GAMM</name>
<feature type="domain" description="Methyltransferase small" evidence="6">
    <location>
        <begin position="176"/>
        <end position="344"/>
    </location>
</feature>
<dbReference type="GO" id="GO:0032259">
    <property type="term" value="P:methylation"/>
    <property type="evidence" value="ECO:0007669"/>
    <property type="project" value="UniProtKB-KW"/>
</dbReference>
<dbReference type="PROSITE" id="PS00092">
    <property type="entry name" value="N6_MTASE"/>
    <property type="match status" value="1"/>
</dbReference>
<evidence type="ECO:0000256" key="4">
    <source>
        <dbReference type="ARBA" id="ARBA00022679"/>
    </source>
</evidence>
<dbReference type="InterPro" id="IPR002052">
    <property type="entry name" value="DNA_methylase_N6_adenine_CS"/>
</dbReference>
<dbReference type="Proteomes" id="UP001156940">
    <property type="component" value="Unassembled WGS sequence"/>
</dbReference>
<evidence type="ECO:0000256" key="2">
    <source>
        <dbReference type="ARBA" id="ARBA00022552"/>
    </source>
</evidence>
<dbReference type="InterPro" id="IPR046977">
    <property type="entry name" value="RsmC/RlmG"/>
</dbReference>
<evidence type="ECO:0000256" key="5">
    <source>
        <dbReference type="ARBA" id="ARBA00022691"/>
    </source>
</evidence>
<dbReference type="EMBL" id="JARXRM010000046">
    <property type="protein sequence ID" value="MDH5824831.1"/>
    <property type="molecule type" value="Genomic_DNA"/>
</dbReference>
<dbReference type="PANTHER" id="PTHR47816:SF4">
    <property type="entry name" value="RIBOSOMAL RNA SMALL SUBUNIT METHYLTRANSFERASE C"/>
    <property type="match status" value="1"/>
</dbReference>
<evidence type="ECO:0000259" key="6">
    <source>
        <dbReference type="Pfam" id="PF05175"/>
    </source>
</evidence>
<keyword evidence="8" id="KW-1185">Reference proteome</keyword>
<keyword evidence="5" id="KW-0949">S-adenosyl-L-methionine</keyword>
<gene>
    <name evidence="7" type="ORF">QFW77_17820</name>
</gene>
<dbReference type="InterPro" id="IPR007848">
    <property type="entry name" value="Small_mtfrase_dom"/>
</dbReference>
<protein>
    <submittedName>
        <fullName evidence="7">Methyltransferase</fullName>
    </submittedName>
</protein>
<proteinExistence type="predicted"/>
<accession>A0ABT6JDC8</accession>
<dbReference type="GO" id="GO:0008168">
    <property type="term" value="F:methyltransferase activity"/>
    <property type="evidence" value="ECO:0007669"/>
    <property type="project" value="UniProtKB-KW"/>
</dbReference>
<dbReference type="Pfam" id="PF05175">
    <property type="entry name" value="MTS"/>
    <property type="match status" value="1"/>
</dbReference>
<evidence type="ECO:0000256" key="1">
    <source>
        <dbReference type="ARBA" id="ARBA00022490"/>
    </source>
</evidence>
<dbReference type="SUPFAM" id="SSF53335">
    <property type="entry name" value="S-adenosyl-L-methionine-dependent methyltransferases"/>
    <property type="match status" value="1"/>
</dbReference>
<comment type="caution">
    <text evidence="7">The sequence shown here is derived from an EMBL/GenBank/DDBJ whole genome shotgun (WGS) entry which is preliminary data.</text>
</comment>
<dbReference type="InterPro" id="IPR029063">
    <property type="entry name" value="SAM-dependent_MTases_sf"/>
</dbReference>
<keyword evidence="1" id="KW-0963">Cytoplasm</keyword>
<sequence>MPSAAGDPALETLLLPFAEGRLGWPEAADGVPPVLFLRARPGAALARHGRQGVLCEQTFRPLFDALQRDGYRVTEGGESRHRLVLLLPPRQRDEARALYARALDRAADDGVIVASLANDEGAKSGQADLARIAGPVQVLSKHHCRVFWARAGQDGDAALAAQWRGLDAPRAVAGGRFLSRPGVFAWDRVDAASALLAAHLPPSLAGHGADLGAGYGYLAAELLQRCPAVTALDLYEAERRALDLARGNLAAHAARVTLGWHWHDVATGLPRRYDFIVTNPPFHGHGRAPLPELGRRFIEVAAQALRPGGALWLVANRQLPYEQALGAGFGEVRMVAQQAGFKVVEARKARK</sequence>
<dbReference type="CDD" id="cd02440">
    <property type="entry name" value="AdoMet_MTases"/>
    <property type="match status" value="1"/>
</dbReference>
<evidence type="ECO:0000313" key="7">
    <source>
        <dbReference type="EMBL" id="MDH5824831.1"/>
    </source>
</evidence>
<evidence type="ECO:0000256" key="3">
    <source>
        <dbReference type="ARBA" id="ARBA00022603"/>
    </source>
</evidence>